<dbReference type="AlphaFoldDB" id="A0A2S8IW98"/>
<evidence type="ECO:0000259" key="1">
    <source>
        <dbReference type="Pfam" id="PF10592"/>
    </source>
</evidence>
<name>A0A2S8IW98_RHOOP</name>
<dbReference type="Pfam" id="PF10592">
    <property type="entry name" value="AIPR"/>
    <property type="match status" value="1"/>
</dbReference>
<evidence type="ECO:0000313" key="3">
    <source>
        <dbReference type="Proteomes" id="UP000239290"/>
    </source>
</evidence>
<dbReference type="Proteomes" id="UP000239290">
    <property type="component" value="Unassembled WGS sequence"/>
</dbReference>
<gene>
    <name evidence="2" type="ORF">C5613_31465</name>
</gene>
<feature type="domain" description="Abortive phage infection protein C-terminal" evidence="1">
    <location>
        <begin position="234"/>
        <end position="430"/>
    </location>
</feature>
<sequence length="554" mass="60809">MGVLHLGQIKQALETAYLPHLNLKDAGLDHHKLSRAVAALAMADRSGLPVQTVAKSVTDHGQDNGIDGVVYAADRSTMIFVQSKWTDTANGLSLGDVLKFIRGVEMLLIGDWSTFGGPIVSRRSEIEDILFQAGTKIELVLATTTTAVLSQPQIDALEKFCTNMNDASEIAGYTYLNQARLHQSVASESGSQIDLTVNLRNWGSYREAGCVAYYGTASAQEIVGWYQAHGNLLFSRNIRGALTGTEVNESIVATAGSDPSRFWFFNNGITAIAESFEQAPFVNQKSGNFTFARASVVNGAQTVSSLAQAARDKPELVESADVFVRFVTVDDPDGDFARLITRRTNTQNRVGGREFVALDPEQERIRMEFGVSSLRYAYRSGETVTDPSKGCDLTDATVALACAVGIDEAVLAKRELSRLWEDTSKAPYKALFNPSVTATHVWTAVEVMRKVDRVLDVVKAQLDTRDRTLVVHGNRFVLWAVMDRLDVGSVKAESDFTIPFDEDEIGTITELTVQEMIKLVRENFADSYPQPLFKNQTKCRKLGALIAEALDDKQ</sequence>
<organism evidence="2 3">
    <name type="scientific">Rhodococcus opacus</name>
    <name type="common">Nocardia opaca</name>
    <dbReference type="NCBI Taxonomy" id="37919"/>
    <lineage>
        <taxon>Bacteria</taxon>
        <taxon>Bacillati</taxon>
        <taxon>Actinomycetota</taxon>
        <taxon>Actinomycetes</taxon>
        <taxon>Mycobacteriales</taxon>
        <taxon>Nocardiaceae</taxon>
        <taxon>Rhodococcus</taxon>
    </lineage>
</organism>
<proteinExistence type="predicted"/>
<evidence type="ECO:0000313" key="2">
    <source>
        <dbReference type="EMBL" id="PQP19018.1"/>
    </source>
</evidence>
<dbReference type="RefSeq" id="WP_105420436.1">
    <property type="nucleotide sequence ID" value="NZ_PUIO01000047.1"/>
</dbReference>
<dbReference type="EMBL" id="PUIO01000047">
    <property type="protein sequence ID" value="PQP19018.1"/>
    <property type="molecule type" value="Genomic_DNA"/>
</dbReference>
<accession>A0A2S8IW98</accession>
<protein>
    <recommendedName>
        <fullName evidence="1">Abortive phage infection protein C-terminal domain-containing protein</fullName>
    </recommendedName>
</protein>
<comment type="caution">
    <text evidence="2">The sequence shown here is derived from an EMBL/GenBank/DDBJ whole genome shotgun (WGS) entry which is preliminary data.</text>
</comment>
<reference evidence="3" key="1">
    <citation type="submission" date="2018-02" db="EMBL/GenBank/DDBJ databases">
        <title>Draft genome sequencing of Rhodococcus opacus KU647198.</title>
        <authorList>
            <person name="Zheng B.-X."/>
        </authorList>
    </citation>
    <scope>NUCLEOTIDE SEQUENCE [LARGE SCALE GENOMIC DNA]</scope>
    <source>
        <strain evidence="3">04-OD7</strain>
    </source>
</reference>
<dbReference type="InterPro" id="IPR018891">
    <property type="entry name" value="AIPR_C"/>
</dbReference>